<evidence type="ECO:0000256" key="3">
    <source>
        <dbReference type="ARBA" id="ARBA00023295"/>
    </source>
</evidence>
<evidence type="ECO:0000313" key="7">
    <source>
        <dbReference type="Proteomes" id="UP000053257"/>
    </source>
</evidence>
<dbReference type="PANTHER" id="PTHR10963">
    <property type="entry name" value="GLYCOSYL HYDROLASE-RELATED"/>
    <property type="match status" value="1"/>
</dbReference>
<dbReference type="Proteomes" id="UP000053257">
    <property type="component" value="Unassembled WGS sequence"/>
</dbReference>
<gene>
    <name evidence="6" type="ORF">PHLGIDRAFT_107948</name>
</gene>
<evidence type="ECO:0000256" key="1">
    <source>
        <dbReference type="ARBA" id="ARBA00006865"/>
    </source>
</evidence>
<dbReference type="OrthoDB" id="192832at2759"/>
<dbReference type="InterPro" id="IPR050546">
    <property type="entry name" value="Glycosyl_Hydrlase_16"/>
</dbReference>
<keyword evidence="2 6" id="KW-0378">Hydrolase</keyword>
<dbReference type="GO" id="GO:0009251">
    <property type="term" value="P:glucan catabolic process"/>
    <property type="evidence" value="ECO:0007669"/>
    <property type="project" value="TreeGrafter"/>
</dbReference>
<evidence type="ECO:0000256" key="2">
    <source>
        <dbReference type="ARBA" id="ARBA00022801"/>
    </source>
</evidence>
<keyword evidence="7" id="KW-1185">Reference proteome</keyword>
<feature type="signal peptide" evidence="4">
    <location>
        <begin position="1"/>
        <end position="19"/>
    </location>
</feature>
<dbReference type="InterPro" id="IPR013320">
    <property type="entry name" value="ConA-like_dom_sf"/>
</dbReference>
<evidence type="ECO:0000256" key="4">
    <source>
        <dbReference type="SAM" id="SignalP"/>
    </source>
</evidence>
<dbReference type="HOGENOM" id="CLU_016972_1_1_1"/>
<name>A0A0C3S5K9_PHLG1</name>
<dbReference type="PROSITE" id="PS51762">
    <property type="entry name" value="GH16_2"/>
    <property type="match status" value="1"/>
</dbReference>
<keyword evidence="4" id="KW-0732">Signal</keyword>
<dbReference type="EMBL" id="KN840537">
    <property type="protein sequence ID" value="KIP05672.1"/>
    <property type="molecule type" value="Genomic_DNA"/>
</dbReference>
<accession>A0A0C3S5K9</accession>
<dbReference type="SUPFAM" id="SSF49899">
    <property type="entry name" value="Concanavalin A-like lectins/glucanases"/>
    <property type="match status" value="1"/>
</dbReference>
<feature type="domain" description="GH16" evidence="5">
    <location>
        <begin position="37"/>
        <end position="284"/>
    </location>
</feature>
<dbReference type="GO" id="GO:0004553">
    <property type="term" value="F:hydrolase activity, hydrolyzing O-glycosyl compounds"/>
    <property type="evidence" value="ECO:0007669"/>
    <property type="project" value="InterPro"/>
</dbReference>
<proteinExistence type="inferred from homology"/>
<dbReference type="CDD" id="cd02181">
    <property type="entry name" value="GH16_fungal_Lam16A_glucanase"/>
    <property type="match status" value="1"/>
</dbReference>
<feature type="chain" id="PRO_5002169317" evidence="4">
    <location>
        <begin position="20"/>
        <end position="318"/>
    </location>
</feature>
<dbReference type="STRING" id="745531.A0A0C3S5K9"/>
<dbReference type="FunFam" id="2.60.120.200:FF:000114">
    <property type="entry name" value="Probable endo-1,3(4)-beta-glucanase NFIA_089530"/>
    <property type="match status" value="1"/>
</dbReference>
<protein>
    <submittedName>
        <fullName evidence="6">Glycoside hydrolase family 16 protein</fullName>
    </submittedName>
</protein>
<dbReference type="Gene3D" id="2.60.120.200">
    <property type="match status" value="1"/>
</dbReference>
<evidence type="ECO:0000313" key="6">
    <source>
        <dbReference type="EMBL" id="KIP05672.1"/>
    </source>
</evidence>
<dbReference type="InterPro" id="IPR000757">
    <property type="entry name" value="Beta-glucanase-like"/>
</dbReference>
<keyword evidence="3" id="KW-0326">Glycosidase</keyword>
<reference evidence="6 7" key="1">
    <citation type="journal article" date="2014" name="PLoS Genet.">
        <title>Analysis of the Phlebiopsis gigantea genome, transcriptome and secretome provides insight into its pioneer colonization strategies of wood.</title>
        <authorList>
            <person name="Hori C."/>
            <person name="Ishida T."/>
            <person name="Igarashi K."/>
            <person name="Samejima M."/>
            <person name="Suzuki H."/>
            <person name="Master E."/>
            <person name="Ferreira P."/>
            <person name="Ruiz-Duenas F.J."/>
            <person name="Held B."/>
            <person name="Canessa P."/>
            <person name="Larrondo L.F."/>
            <person name="Schmoll M."/>
            <person name="Druzhinina I.S."/>
            <person name="Kubicek C.P."/>
            <person name="Gaskell J.A."/>
            <person name="Kersten P."/>
            <person name="St John F."/>
            <person name="Glasner J."/>
            <person name="Sabat G."/>
            <person name="Splinter BonDurant S."/>
            <person name="Syed K."/>
            <person name="Yadav J."/>
            <person name="Mgbeahuruike A.C."/>
            <person name="Kovalchuk A."/>
            <person name="Asiegbu F.O."/>
            <person name="Lackner G."/>
            <person name="Hoffmeister D."/>
            <person name="Rencoret J."/>
            <person name="Gutierrez A."/>
            <person name="Sun H."/>
            <person name="Lindquist E."/>
            <person name="Barry K."/>
            <person name="Riley R."/>
            <person name="Grigoriev I.V."/>
            <person name="Henrissat B."/>
            <person name="Kues U."/>
            <person name="Berka R.M."/>
            <person name="Martinez A.T."/>
            <person name="Covert S.F."/>
            <person name="Blanchette R.A."/>
            <person name="Cullen D."/>
        </authorList>
    </citation>
    <scope>NUCLEOTIDE SEQUENCE [LARGE SCALE GENOMIC DNA]</scope>
    <source>
        <strain evidence="6 7">11061_1 CR5-6</strain>
    </source>
</reference>
<dbReference type="AlphaFoldDB" id="A0A0C3S5K9"/>
<sequence>MRSATFTLAATALFPSALAATYGLTDNYIGSSFLSTFTWEAIADPTAGRVNYVDQQTALSKNLTYANGNTFILRADDTTVLSASGAGRDSVRIRSIKTYTTHVSVFDVRHMPQGCGTWPAAWETDESNWPNGGEVDIIEGVNDESPNAMTLHTSADCTMPASRTMTGTAIVNNCDVNTDGNTGCGVQASTTNSYGPSFNAIGGGIYAMERTSTFIKVWFFPRGSSIPSDVSSGAASINTDNWGTPTAYFPNTDCDIASHFDANNIIINLTFCGDWAGQDSIFQGAGCPGTCVGVDYVNNNPSAFTNAFWDFAAVRVYE</sequence>
<dbReference type="Pfam" id="PF26113">
    <property type="entry name" value="GH16_XgeA"/>
    <property type="match status" value="1"/>
</dbReference>
<evidence type="ECO:0000259" key="5">
    <source>
        <dbReference type="PROSITE" id="PS51762"/>
    </source>
</evidence>
<dbReference type="PANTHER" id="PTHR10963:SF24">
    <property type="entry name" value="GLYCOSIDASE C21B10.07-RELATED"/>
    <property type="match status" value="1"/>
</dbReference>
<organism evidence="6 7">
    <name type="scientific">Phlebiopsis gigantea (strain 11061_1 CR5-6)</name>
    <name type="common">White-rot fungus</name>
    <name type="synonym">Peniophora gigantea</name>
    <dbReference type="NCBI Taxonomy" id="745531"/>
    <lineage>
        <taxon>Eukaryota</taxon>
        <taxon>Fungi</taxon>
        <taxon>Dikarya</taxon>
        <taxon>Basidiomycota</taxon>
        <taxon>Agaricomycotina</taxon>
        <taxon>Agaricomycetes</taxon>
        <taxon>Polyporales</taxon>
        <taxon>Phanerochaetaceae</taxon>
        <taxon>Phlebiopsis</taxon>
    </lineage>
</organism>
<comment type="similarity">
    <text evidence="1">Belongs to the glycosyl hydrolase 16 family.</text>
</comment>